<organism evidence="2 3">
    <name type="scientific">Akkermansia biwaensis</name>
    <dbReference type="NCBI Taxonomy" id="2946555"/>
    <lineage>
        <taxon>Bacteria</taxon>
        <taxon>Pseudomonadati</taxon>
        <taxon>Verrucomicrobiota</taxon>
        <taxon>Verrucomicrobiia</taxon>
        <taxon>Verrucomicrobiales</taxon>
        <taxon>Akkermansiaceae</taxon>
        <taxon>Akkermansia</taxon>
    </lineage>
</organism>
<evidence type="ECO:0000313" key="2">
    <source>
        <dbReference type="EMBL" id="BDL44602.1"/>
    </source>
</evidence>
<accession>A0ABN6QJQ2</accession>
<dbReference type="PANTHER" id="PTHR12526:SF630">
    <property type="entry name" value="GLYCOSYLTRANSFERASE"/>
    <property type="match status" value="1"/>
</dbReference>
<protein>
    <submittedName>
        <fullName evidence="2">Glycosyl transferase</fullName>
    </submittedName>
</protein>
<dbReference type="Proteomes" id="UP001062263">
    <property type="component" value="Chromosome"/>
</dbReference>
<dbReference type="SUPFAM" id="SSF53756">
    <property type="entry name" value="UDP-Glycosyltransferase/glycogen phosphorylase"/>
    <property type="match status" value="1"/>
</dbReference>
<sequence>MTPARKKIIITMTYMHIGGAERSLLGLLHAIDYTQYDVDLFLFSHEGEFMDMIPPQVNLLPEISAYRTLVAPLNLRNGKHRFLYLMKKLGILLAAVRYKMMGRPVHEHGIMQYCQRLMLPWLPDISNRHYDLGISFLGFHDVISDKVKADVKLGWYHTDYGSVRPFMRMDGKMWNRLDKIVLVSESAMQSFLRSHPGLAAKACVIENILSPAFIRSQAQTSLPAPAGPEQGISLLTVGRLCEEKAYDRAMDACRILLDSGYRIKWTVLGEGHLESVLRERISKLNLQDHFILAGAAANPYPYFRHCDIYVQPSNVEGKSVSVREAQILGKPVIVTRYPTATSQIEDGIDGIITDMSAEAVAQAAARLIDHPELRRRLSGNCAARDYGNEGEINHIYQMVP</sequence>
<dbReference type="Pfam" id="PF00534">
    <property type="entry name" value="Glycos_transf_1"/>
    <property type="match status" value="1"/>
</dbReference>
<dbReference type="PANTHER" id="PTHR12526">
    <property type="entry name" value="GLYCOSYLTRANSFERASE"/>
    <property type="match status" value="1"/>
</dbReference>
<keyword evidence="2" id="KW-0808">Transferase</keyword>
<reference evidence="2" key="1">
    <citation type="submission" date="2022-06" db="EMBL/GenBank/DDBJ databases">
        <title>Akkermansia biwalacus sp. nov., an anaerobic mucin-degrading bacterium isolated from human intestine.</title>
        <authorList>
            <person name="Kobayashi Y."/>
            <person name="Inoue S."/>
            <person name="Kawahara T."/>
            <person name="Kohda N."/>
        </authorList>
    </citation>
    <scope>NUCLEOTIDE SEQUENCE</scope>
    <source>
        <strain evidence="2">WON2089</strain>
    </source>
</reference>
<dbReference type="EMBL" id="AP025943">
    <property type="protein sequence ID" value="BDL44602.1"/>
    <property type="molecule type" value="Genomic_DNA"/>
</dbReference>
<evidence type="ECO:0000259" key="1">
    <source>
        <dbReference type="Pfam" id="PF00534"/>
    </source>
</evidence>
<dbReference type="GO" id="GO:0016740">
    <property type="term" value="F:transferase activity"/>
    <property type="evidence" value="ECO:0007669"/>
    <property type="project" value="UniProtKB-KW"/>
</dbReference>
<dbReference type="InterPro" id="IPR001296">
    <property type="entry name" value="Glyco_trans_1"/>
</dbReference>
<dbReference type="RefSeq" id="WP_215433923.1">
    <property type="nucleotide sequence ID" value="NZ_AP025943.1"/>
</dbReference>
<dbReference type="Gene3D" id="3.40.50.2000">
    <property type="entry name" value="Glycogen Phosphorylase B"/>
    <property type="match status" value="2"/>
</dbReference>
<evidence type="ECO:0000313" key="3">
    <source>
        <dbReference type="Proteomes" id="UP001062263"/>
    </source>
</evidence>
<proteinExistence type="predicted"/>
<name>A0ABN6QJQ2_9BACT</name>
<feature type="domain" description="Glycosyl transferase family 1" evidence="1">
    <location>
        <begin position="229"/>
        <end position="380"/>
    </location>
</feature>
<keyword evidence="3" id="KW-1185">Reference proteome</keyword>
<gene>
    <name evidence="2" type="ORF">Abiwalacus_21760</name>
</gene>
<dbReference type="CDD" id="cd03811">
    <property type="entry name" value="GT4_GT28_WabH-like"/>
    <property type="match status" value="1"/>
</dbReference>